<protein>
    <submittedName>
        <fullName evidence="8">S8/S53 family peptidase</fullName>
    </submittedName>
</protein>
<keyword evidence="3 5" id="KW-0378">Hydrolase</keyword>
<evidence type="ECO:0000256" key="2">
    <source>
        <dbReference type="ARBA" id="ARBA00022670"/>
    </source>
</evidence>
<evidence type="ECO:0000256" key="3">
    <source>
        <dbReference type="ARBA" id="ARBA00022801"/>
    </source>
</evidence>
<dbReference type="InterPro" id="IPR050131">
    <property type="entry name" value="Peptidase_S8_subtilisin-like"/>
</dbReference>
<dbReference type="SUPFAM" id="SSF52743">
    <property type="entry name" value="Subtilisin-like"/>
    <property type="match status" value="1"/>
</dbReference>
<dbReference type="InterPro" id="IPR023828">
    <property type="entry name" value="Peptidase_S8_Ser-AS"/>
</dbReference>
<evidence type="ECO:0000259" key="7">
    <source>
        <dbReference type="Pfam" id="PF00082"/>
    </source>
</evidence>
<gene>
    <name evidence="8" type="ORF">NKI27_09850</name>
</gene>
<organism evidence="8 9">
    <name type="scientific">Alkalimarinus alittae</name>
    <dbReference type="NCBI Taxonomy" id="2961619"/>
    <lineage>
        <taxon>Bacteria</taxon>
        <taxon>Pseudomonadati</taxon>
        <taxon>Pseudomonadota</taxon>
        <taxon>Gammaproteobacteria</taxon>
        <taxon>Alteromonadales</taxon>
        <taxon>Alteromonadaceae</taxon>
        <taxon>Alkalimarinus</taxon>
    </lineage>
</organism>
<dbReference type="EMBL" id="CP100390">
    <property type="protein sequence ID" value="UZE94398.1"/>
    <property type="molecule type" value="Genomic_DNA"/>
</dbReference>
<keyword evidence="2 5" id="KW-0645">Protease</keyword>
<dbReference type="PANTHER" id="PTHR43806">
    <property type="entry name" value="PEPTIDASE S8"/>
    <property type="match status" value="1"/>
</dbReference>
<dbReference type="Gene3D" id="3.40.50.200">
    <property type="entry name" value="Peptidase S8/S53 domain"/>
    <property type="match status" value="1"/>
</dbReference>
<reference evidence="8" key="1">
    <citation type="submission" date="2022-06" db="EMBL/GenBank/DDBJ databases">
        <title>Alkalimarinus sp. nov., isolated from gut of a Alitta virens.</title>
        <authorList>
            <person name="Yang A.I."/>
            <person name="Shin N.-R."/>
        </authorList>
    </citation>
    <scope>NUCLEOTIDE SEQUENCE</scope>
    <source>
        <strain evidence="8">A2M4</strain>
    </source>
</reference>
<dbReference type="PROSITE" id="PS00136">
    <property type="entry name" value="SUBTILASE_ASP"/>
    <property type="match status" value="1"/>
</dbReference>
<evidence type="ECO:0000313" key="9">
    <source>
        <dbReference type="Proteomes" id="UP001163739"/>
    </source>
</evidence>
<keyword evidence="4 5" id="KW-0720">Serine protease</keyword>
<evidence type="ECO:0000313" key="8">
    <source>
        <dbReference type="EMBL" id="UZE94398.1"/>
    </source>
</evidence>
<dbReference type="PANTHER" id="PTHR43806:SF11">
    <property type="entry name" value="CEREVISIN-RELATED"/>
    <property type="match status" value="1"/>
</dbReference>
<dbReference type="InterPro" id="IPR015500">
    <property type="entry name" value="Peptidase_S8_subtilisin-rel"/>
</dbReference>
<proteinExistence type="inferred from homology"/>
<dbReference type="PRINTS" id="PR00723">
    <property type="entry name" value="SUBTILISIN"/>
</dbReference>
<keyword evidence="9" id="KW-1185">Reference proteome</keyword>
<accession>A0ABY6MX37</accession>
<dbReference type="PROSITE" id="PS00137">
    <property type="entry name" value="SUBTILASE_HIS"/>
    <property type="match status" value="1"/>
</dbReference>
<sequence length="485" mass="51780">MQAFYGLKEDAVVRAIKPVGFQDTRRAIWSQEALDIAAQEKDNPIEVIITLRGGERFSPFGGQMTEKAWKNQGNAHERVFDKILKNVSSRPLNANFMPEIGVVTVKLKHSELVKLYKDADPRILHISVNQPIAEPLLSQSTSVINMPEAWSHGYTAAGQNIIIIDTGVRSDHRLLENGSGQSKVVFEACFASDSGSYTSFCPNKDANGDSQPLGLVGSAQPLSNCGNCGHGTHVTGIAAGKENLTYFSSGFQGVAPDANIVAVNVSSHRWNGIEWRANNLTADVVAALEAVEDASTAENFYQYYTVNMSLGGNTFGDSQSCDLSEPAMTNAIQNIISRGVPVIASAGNQGLVRRDRVGRPGCISNVIRAGGVVGDGSIIYDASNLGTPSNFSGPLFLAPAIVESSDTETRTDVSYKDGTSMSAPHVAGLYAVIKAAAPGISTNDATAWIDSEGSVSLVNPCVDNTNCSPEERWPHTVKRIHIPSL</sequence>
<dbReference type="CDD" id="cd00306">
    <property type="entry name" value="Peptidases_S8_S53"/>
    <property type="match status" value="1"/>
</dbReference>
<dbReference type="InterPro" id="IPR000209">
    <property type="entry name" value="Peptidase_S8/S53_dom"/>
</dbReference>
<dbReference type="InterPro" id="IPR022398">
    <property type="entry name" value="Peptidase_S8_His-AS"/>
</dbReference>
<feature type="domain" description="Peptidase S8/S53" evidence="7">
    <location>
        <begin position="159"/>
        <end position="449"/>
    </location>
</feature>
<name>A0ABY6MX37_9ALTE</name>
<feature type="active site" description="Charge relay system" evidence="5">
    <location>
        <position position="165"/>
    </location>
</feature>
<dbReference type="PROSITE" id="PS51892">
    <property type="entry name" value="SUBTILASE"/>
    <property type="match status" value="1"/>
</dbReference>
<evidence type="ECO:0000256" key="1">
    <source>
        <dbReference type="ARBA" id="ARBA00011073"/>
    </source>
</evidence>
<dbReference type="PROSITE" id="PS00138">
    <property type="entry name" value="SUBTILASE_SER"/>
    <property type="match status" value="1"/>
</dbReference>
<dbReference type="Proteomes" id="UP001163739">
    <property type="component" value="Chromosome"/>
</dbReference>
<evidence type="ECO:0000256" key="6">
    <source>
        <dbReference type="RuleBase" id="RU003355"/>
    </source>
</evidence>
<evidence type="ECO:0000256" key="5">
    <source>
        <dbReference type="PROSITE-ProRule" id="PRU01240"/>
    </source>
</evidence>
<comment type="similarity">
    <text evidence="1 5 6">Belongs to the peptidase S8 family.</text>
</comment>
<dbReference type="InterPro" id="IPR036852">
    <property type="entry name" value="Peptidase_S8/S53_dom_sf"/>
</dbReference>
<evidence type="ECO:0000256" key="4">
    <source>
        <dbReference type="ARBA" id="ARBA00022825"/>
    </source>
</evidence>
<dbReference type="InterPro" id="IPR023827">
    <property type="entry name" value="Peptidase_S8_Asp-AS"/>
</dbReference>
<dbReference type="Pfam" id="PF00082">
    <property type="entry name" value="Peptidase_S8"/>
    <property type="match status" value="1"/>
</dbReference>
<feature type="active site" description="Charge relay system" evidence="5">
    <location>
        <position position="230"/>
    </location>
</feature>
<dbReference type="RefSeq" id="WP_265045893.1">
    <property type="nucleotide sequence ID" value="NZ_CP100390.1"/>
</dbReference>
<feature type="active site" description="Charge relay system" evidence="5">
    <location>
        <position position="420"/>
    </location>
</feature>